<dbReference type="InterPro" id="IPR005358">
    <property type="entry name" value="Puta_zinc/iron-chelating_dom"/>
</dbReference>
<dbReference type="PANTHER" id="PTHR35866:SF1">
    <property type="entry name" value="YKGJ FAMILY CYSTEINE CLUSTER PROTEIN"/>
    <property type="match status" value="1"/>
</dbReference>
<proteinExistence type="predicted"/>
<evidence type="ECO:0000313" key="2">
    <source>
        <dbReference type="Proteomes" id="UP000722750"/>
    </source>
</evidence>
<accession>A0A941W605</accession>
<evidence type="ECO:0008006" key="3">
    <source>
        <dbReference type="Google" id="ProtNLM"/>
    </source>
</evidence>
<name>A0A941W605_9BACT</name>
<protein>
    <recommendedName>
        <fullName evidence="3">Fe-S-cluster oxidoreductase</fullName>
    </recommendedName>
</protein>
<dbReference type="EMBL" id="JAANXD010000081">
    <property type="protein sequence ID" value="MBS1259136.1"/>
    <property type="molecule type" value="Genomic_DNA"/>
</dbReference>
<dbReference type="Proteomes" id="UP000722750">
    <property type="component" value="Unassembled WGS sequence"/>
</dbReference>
<dbReference type="PANTHER" id="PTHR35866">
    <property type="entry name" value="PUTATIVE-RELATED"/>
    <property type="match status" value="1"/>
</dbReference>
<dbReference type="AlphaFoldDB" id="A0A941W605"/>
<reference evidence="1" key="1">
    <citation type="journal article" date="2021" name="ISME J.">
        <title>Fine-scale metabolic discontinuity in a stratified prokaryote microbiome of a Red Sea deep halocline.</title>
        <authorList>
            <person name="Michoud G."/>
            <person name="Ngugi D.K."/>
            <person name="Barozzi A."/>
            <person name="Merlino G."/>
            <person name="Calleja M.L."/>
            <person name="Delgado-Huertas A."/>
            <person name="Moran X.A.G."/>
            <person name="Daffonchio D."/>
        </authorList>
    </citation>
    <scope>NUCLEOTIDE SEQUENCE</scope>
    <source>
        <strain evidence="1">SuakinDeep_MAG55_1</strain>
    </source>
</reference>
<sequence length="150" mass="17264">MNNSKPGKNIHKKGKLPWYKDGLRFECQRCGNCCRGEPGTVWMNKREIEDTSALLGISPNQFAKENLRVINGRISLLEYDNGDCIMYNDKGCKIYETRPLQCKTFPFWKSNLRNASEWKEQGKTCPGIGKGKLYTVKEIESRLRPELSNL</sequence>
<gene>
    <name evidence="1" type="ORF">MAG551_02202</name>
</gene>
<organism evidence="1 2">
    <name type="scientific">Candidatus Scalindua arabica</name>
    <dbReference type="NCBI Taxonomy" id="1127984"/>
    <lineage>
        <taxon>Bacteria</taxon>
        <taxon>Pseudomonadati</taxon>
        <taxon>Planctomycetota</taxon>
        <taxon>Candidatus Brocadiia</taxon>
        <taxon>Candidatus Brocadiales</taxon>
        <taxon>Candidatus Scalinduaceae</taxon>
        <taxon>Candidatus Scalindua</taxon>
    </lineage>
</organism>
<evidence type="ECO:0000313" key="1">
    <source>
        <dbReference type="EMBL" id="MBS1259136.1"/>
    </source>
</evidence>
<comment type="caution">
    <text evidence="1">The sequence shown here is derived from an EMBL/GenBank/DDBJ whole genome shotgun (WGS) entry which is preliminary data.</text>
</comment>
<dbReference type="Pfam" id="PF03692">
    <property type="entry name" value="CxxCxxCC"/>
    <property type="match status" value="1"/>
</dbReference>